<name>A0A511BLI3_9PROT</name>
<accession>A0A511BLI3</accession>
<dbReference type="EMBL" id="BJVC01000001">
    <property type="protein sequence ID" value="GEL01196.1"/>
    <property type="molecule type" value="Genomic_DNA"/>
</dbReference>
<dbReference type="Proteomes" id="UP000321405">
    <property type="component" value="Unassembled WGS sequence"/>
</dbReference>
<gene>
    <name evidence="2" type="ORF">SSA02_03590</name>
</gene>
<organism evidence="2 3">
    <name type="scientific">Swaminathania salitolerans</name>
    <dbReference type="NCBI Taxonomy" id="182838"/>
    <lineage>
        <taxon>Bacteria</taxon>
        <taxon>Pseudomonadati</taxon>
        <taxon>Pseudomonadota</taxon>
        <taxon>Alphaproteobacteria</taxon>
        <taxon>Acetobacterales</taxon>
        <taxon>Acetobacteraceae</taxon>
        <taxon>Swaminathania</taxon>
    </lineage>
</organism>
<keyword evidence="3" id="KW-1185">Reference proteome</keyword>
<feature type="region of interest" description="Disordered" evidence="1">
    <location>
        <begin position="1"/>
        <end position="34"/>
    </location>
</feature>
<dbReference type="RefSeq" id="WP_246103551.1">
    <property type="nucleotide sequence ID" value="NZ_BJVC01000001.1"/>
</dbReference>
<evidence type="ECO:0000256" key="1">
    <source>
        <dbReference type="SAM" id="MobiDB-lite"/>
    </source>
</evidence>
<evidence type="ECO:0000313" key="3">
    <source>
        <dbReference type="Proteomes" id="UP000321405"/>
    </source>
</evidence>
<reference evidence="2 3" key="1">
    <citation type="submission" date="2019-07" db="EMBL/GenBank/DDBJ databases">
        <title>Whole genome shotgun sequence of Swaminathania salitolerans NBRC 104436.</title>
        <authorList>
            <person name="Hosoyama A."/>
            <person name="Uohara A."/>
            <person name="Ohji S."/>
            <person name="Ichikawa N."/>
        </authorList>
    </citation>
    <scope>NUCLEOTIDE SEQUENCE [LARGE SCALE GENOMIC DNA]</scope>
    <source>
        <strain evidence="2 3">NBRC 104436</strain>
    </source>
</reference>
<proteinExistence type="predicted"/>
<sequence length="117" mass="12234">MVGKPLPSHTVPRAPHSPRRKPPPGGNETGAGFTEAERALLLEGKGIGPTVLRRIEEAGITRLDALAGWSAGTLCDLISRTLAAPCWRNSPQARQAIETAIGIAREASRPPPPSSGS</sequence>
<comment type="caution">
    <text evidence="2">The sequence shown here is derived from an EMBL/GenBank/DDBJ whole genome shotgun (WGS) entry which is preliminary data.</text>
</comment>
<dbReference type="AlphaFoldDB" id="A0A511BLI3"/>
<evidence type="ECO:0008006" key="4">
    <source>
        <dbReference type="Google" id="ProtNLM"/>
    </source>
</evidence>
<protein>
    <recommendedName>
        <fullName evidence="4">Pathogenicity locus</fullName>
    </recommendedName>
</protein>
<evidence type="ECO:0000313" key="2">
    <source>
        <dbReference type="EMBL" id="GEL01196.1"/>
    </source>
</evidence>